<dbReference type="CDD" id="cd00064">
    <property type="entry name" value="FU"/>
    <property type="match status" value="1"/>
</dbReference>
<evidence type="ECO:0000256" key="2">
    <source>
        <dbReference type="ARBA" id="ARBA00022737"/>
    </source>
</evidence>
<comment type="caution">
    <text evidence="3">The sequence shown here is derived from an EMBL/GenBank/DDBJ whole genome shotgun (WGS) entry which is preliminary data.</text>
</comment>
<evidence type="ECO:0000313" key="3">
    <source>
        <dbReference type="EMBL" id="GKT20186.1"/>
    </source>
</evidence>
<feature type="non-terminal residue" evidence="3">
    <location>
        <position position="1"/>
    </location>
</feature>
<accession>A0ABQ5JWV6</accession>
<dbReference type="PANTHER" id="PTHR46652">
    <property type="entry name" value="LEUCINE-RICH REPEAT AND IQ DOMAIN-CONTAINING PROTEIN 1-RELATED"/>
    <property type="match status" value="1"/>
</dbReference>
<proteinExistence type="predicted"/>
<dbReference type="InterPro" id="IPR050836">
    <property type="entry name" value="SDS22/Internalin_LRR"/>
</dbReference>
<name>A0ABQ5JWV6_9EUKA</name>
<keyword evidence="4" id="KW-1185">Reference proteome</keyword>
<dbReference type="InterPro" id="IPR006212">
    <property type="entry name" value="Furin_repeat"/>
</dbReference>
<gene>
    <name evidence="3" type="ORF">ADUPG1_011689</name>
</gene>
<dbReference type="PROSITE" id="PS51450">
    <property type="entry name" value="LRR"/>
    <property type="match status" value="2"/>
</dbReference>
<dbReference type="SUPFAM" id="SSF52058">
    <property type="entry name" value="L domain-like"/>
    <property type="match status" value="1"/>
</dbReference>
<protein>
    <recommendedName>
        <fullName evidence="5">EGF-like domain-containing protein</fullName>
    </recommendedName>
</protein>
<dbReference type="Proteomes" id="UP001057375">
    <property type="component" value="Unassembled WGS sequence"/>
</dbReference>
<reference evidence="3" key="1">
    <citation type="submission" date="2022-03" db="EMBL/GenBank/DDBJ databases">
        <title>Draft genome sequence of Aduncisulcus paluster, a free-living microaerophilic Fornicata.</title>
        <authorList>
            <person name="Yuyama I."/>
            <person name="Kume K."/>
            <person name="Tamura T."/>
            <person name="Inagaki Y."/>
            <person name="Hashimoto T."/>
        </authorList>
    </citation>
    <scope>NUCLEOTIDE SEQUENCE</scope>
    <source>
        <strain evidence="3">NY0171</strain>
    </source>
</reference>
<evidence type="ECO:0000313" key="4">
    <source>
        <dbReference type="Proteomes" id="UP001057375"/>
    </source>
</evidence>
<organism evidence="3 4">
    <name type="scientific">Aduncisulcus paluster</name>
    <dbReference type="NCBI Taxonomy" id="2918883"/>
    <lineage>
        <taxon>Eukaryota</taxon>
        <taxon>Metamonada</taxon>
        <taxon>Carpediemonas-like organisms</taxon>
        <taxon>Aduncisulcus</taxon>
    </lineage>
</organism>
<evidence type="ECO:0000256" key="1">
    <source>
        <dbReference type="ARBA" id="ARBA00022614"/>
    </source>
</evidence>
<dbReference type="Gene3D" id="3.80.10.10">
    <property type="entry name" value="Ribonuclease Inhibitor"/>
    <property type="match status" value="3"/>
</dbReference>
<dbReference type="InterPro" id="IPR001611">
    <property type="entry name" value="Leu-rich_rpt"/>
</dbReference>
<evidence type="ECO:0008006" key="5">
    <source>
        <dbReference type="Google" id="ProtNLM"/>
    </source>
</evidence>
<dbReference type="Pfam" id="PF13516">
    <property type="entry name" value="LRR_6"/>
    <property type="match status" value="1"/>
</dbReference>
<dbReference type="InterPro" id="IPR032675">
    <property type="entry name" value="LRR_dom_sf"/>
</dbReference>
<keyword evidence="2" id="KW-0677">Repeat</keyword>
<dbReference type="EMBL" id="BQXS01012192">
    <property type="protein sequence ID" value="GKT20186.1"/>
    <property type="molecule type" value="Genomic_DNA"/>
</dbReference>
<feature type="non-terminal residue" evidence="3">
    <location>
        <position position="488"/>
    </location>
</feature>
<dbReference type="PANTHER" id="PTHR46652:SF3">
    <property type="entry name" value="LEUCINE-RICH REPEAT-CONTAINING PROTEIN 9"/>
    <property type="match status" value="1"/>
</dbReference>
<keyword evidence="1" id="KW-0433">Leucine-rich repeat</keyword>
<sequence length="488" mass="51945">GLEYTQGLDTDGNVVGLTALNLDGYDLSGDSDVSEYDQIVVQILAKGDTFSNRNSVSVDIGLTSLSASGCGLKYISDVLDLTPIASADSLTQPFMLSTLDLSDNSISDVSLFISDDIFPADTLTTLDISGNYICDVDNVSSALTSSISTLSTLTINDQNSCACGFNSLSSSAIAFSEHRTCRRRSDGHYQVECWNGYYLDKETDTCVKACPTGYSIDSDGETCISDVSITEDNSVRCQVCERKEIFVSVLNEADSYVTCGCSFGFHGESCEYVNIPDPNIRSILCESVIPAQESNCNELTISDMETISSISVSNVSTFEGLQFAVNLIDISIAGVSSDSIAIGNDELSYLPLSLVTISFENVNLEADSVFSVFSSLETLSIVDNTAFTISSSDVFPSSLLSLDISGCTSITELSSVPTDLMSLSIEGLSISDISLLSDFTALEILNANSIGLTDWDLFSIAGLSLLTTLSLSGNSLTDISLLYQLSSL</sequence>